<accession>A0A645ITC7</accession>
<protein>
    <submittedName>
        <fullName evidence="1">Uncharacterized protein</fullName>
    </submittedName>
</protein>
<evidence type="ECO:0000313" key="1">
    <source>
        <dbReference type="EMBL" id="MPN54648.1"/>
    </source>
</evidence>
<proteinExistence type="predicted"/>
<organism evidence="1">
    <name type="scientific">bioreactor metagenome</name>
    <dbReference type="NCBI Taxonomy" id="1076179"/>
    <lineage>
        <taxon>unclassified sequences</taxon>
        <taxon>metagenomes</taxon>
        <taxon>ecological metagenomes</taxon>
    </lineage>
</organism>
<reference evidence="1" key="1">
    <citation type="submission" date="2019-08" db="EMBL/GenBank/DDBJ databases">
        <authorList>
            <person name="Kucharzyk K."/>
            <person name="Murdoch R.W."/>
            <person name="Higgins S."/>
            <person name="Loffler F."/>
        </authorList>
    </citation>
    <scope>NUCLEOTIDE SEQUENCE</scope>
</reference>
<name>A0A645ITC7_9ZZZZ</name>
<gene>
    <name evidence="1" type="ORF">SDC9_202320</name>
</gene>
<dbReference type="EMBL" id="VSSQ01123090">
    <property type="protein sequence ID" value="MPN54648.1"/>
    <property type="molecule type" value="Genomic_DNA"/>
</dbReference>
<dbReference type="AlphaFoldDB" id="A0A645ITC7"/>
<sequence>MGQPGAPDAQAVAALVKVGNPVHCLLLRLPKAQFGQERFGLTG</sequence>
<comment type="caution">
    <text evidence="1">The sequence shown here is derived from an EMBL/GenBank/DDBJ whole genome shotgun (WGS) entry which is preliminary data.</text>
</comment>